<comment type="caution">
    <text evidence="7">The sequence shown here is derived from an EMBL/GenBank/DDBJ whole genome shotgun (WGS) entry which is preliminary data.</text>
</comment>
<dbReference type="InterPro" id="IPR019108">
    <property type="entry name" value="Caa3_assmbl_CtaG-rel"/>
</dbReference>
<feature type="transmembrane region" description="Helical" evidence="6">
    <location>
        <begin position="93"/>
        <end position="115"/>
    </location>
</feature>
<feature type="transmembrane region" description="Helical" evidence="6">
    <location>
        <begin position="315"/>
        <end position="335"/>
    </location>
</feature>
<evidence type="ECO:0000256" key="5">
    <source>
        <dbReference type="ARBA" id="ARBA00023136"/>
    </source>
</evidence>
<dbReference type="RefSeq" id="WP_253859169.1">
    <property type="nucleotide sequence ID" value="NZ_BAAALM010000012.1"/>
</dbReference>
<dbReference type="Proteomes" id="UP001500467">
    <property type="component" value="Unassembled WGS sequence"/>
</dbReference>
<organism evidence="7 8">
    <name type="scientific">Prauserella alba</name>
    <dbReference type="NCBI Taxonomy" id="176898"/>
    <lineage>
        <taxon>Bacteria</taxon>
        <taxon>Bacillati</taxon>
        <taxon>Actinomycetota</taxon>
        <taxon>Actinomycetes</taxon>
        <taxon>Pseudonocardiales</taxon>
        <taxon>Pseudonocardiaceae</taxon>
        <taxon>Prauserella</taxon>
    </lineage>
</organism>
<keyword evidence="8" id="KW-1185">Reference proteome</keyword>
<evidence type="ECO:0000256" key="2">
    <source>
        <dbReference type="ARBA" id="ARBA00022475"/>
    </source>
</evidence>
<reference evidence="7 8" key="1">
    <citation type="journal article" date="2019" name="Int. J. Syst. Evol. Microbiol.">
        <title>The Global Catalogue of Microorganisms (GCM) 10K type strain sequencing project: providing services to taxonomists for standard genome sequencing and annotation.</title>
        <authorList>
            <consortium name="The Broad Institute Genomics Platform"/>
            <consortium name="The Broad Institute Genome Sequencing Center for Infectious Disease"/>
            <person name="Wu L."/>
            <person name="Ma J."/>
        </authorList>
    </citation>
    <scope>NUCLEOTIDE SEQUENCE [LARGE SCALE GENOMIC DNA]</scope>
    <source>
        <strain evidence="7 8">JCM 13022</strain>
    </source>
</reference>
<keyword evidence="3 6" id="KW-0812">Transmembrane</keyword>
<name>A0ABN1VIT8_9PSEU</name>
<protein>
    <submittedName>
        <fullName evidence="7">Cytochrome c oxidase assembly protein</fullName>
    </submittedName>
</protein>
<sequence length="654" mass="69674">MDLSDTAVRRRPVPRGRLMLAGICGLAAVVAAAAFGGDVYGPVGDNDPGAPTSYGFVIVRYLAEGAAMVCGGALAFAAFVVPARGTGRIVADAYGAVRTAGVAGLVWTVGALLAVPLSAADSSGQPVRNMLSPSALAATVGAADEPTAWLVTATTATIVTALCRFALHWRTVVAACAIAMVGLLPPMVVGHAAVGAWHDVMTNALVWHVPAASAWLGAFVALLAHGHRRGGVSDVVLTRYDRLVSICVTVVGVSGVIAGLTGARPDNLTNSPYGLLLVGQAVVLTAWVGALVVVRRRRGSTGISRRRILTAEGCVLGISLGASVGLTHLVLPSFLSDVPSVHETILGYDLNLAPTLVTWLTEWRFDLVLGTFSVLAVAGYLAGAVRLRRRGDHWPAGRTVAWCLGWFAVLLATSSALGRYSPGSFSLHMVTHMTLNMLAPVLLVLGGPITLALRALPTSGRTRATGPREWLAALVHSRATRLLSHPVLAGAGFVGSFYVLYFSDLFGQAMLEHWGHQLMNIHFLISGYLFYWAAIGVDRSPRPLPPLVRLGMLFAVMPFHAFFAVIVMNDQTVIAETFYRYLSLPWVEDLLADQRLGGAIAWATGEIPMLIVVTALLTQWWRADQREARRRDRHGDDELAAYNAMLDELAKQRR</sequence>
<dbReference type="EMBL" id="BAAALM010000012">
    <property type="protein sequence ID" value="GAA1210287.1"/>
    <property type="molecule type" value="Genomic_DNA"/>
</dbReference>
<feature type="transmembrane region" description="Helical" evidence="6">
    <location>
        <begin position="205"/>
        <end position="223"/>
    </location>
</feature>
<evidence type="ECO:0000256" key="3">
    <source>
        <dbReference type="ARBA" id="ARBA00022692"/>
    </source>
</evidence>
<proteinExistence type="predicted"/>
<feature type="transmembrane region" description="Helical" evidence="6">
    <location>
        <begin position="399"/>
        <end position="417"/>
    </location>
</feature>
<evidence type="ECO:0000313" key="7">
    <source>
        <dbReference type="EMBL" id="GAA1210287.1"/>
    </source>
</evidence>
<feature type="transmembrane region" description="Helical" evidence="6">
    <location>
        <begin position="367"/>
        <end position="387"/>
    </location>
</feature>
<accession>A0ABN1VIT8</accession>
<feature type="transmembrane region" description="Helical" evidence="6">
    <location>
        <begin position="514"/>
        <end position="535"/>
    </location>
</feature>
<gene>
    <name evidence="7" type="ORF">GCM10009675_33640</name>
</gene>
<evidence type="ECO:0000256" key="6">
    <source>
        <dbReference type="SAM" id="Phobius"/>
    </source>
</evidence>
<keyword evidence="2" id="KW-1003">Cell membrane</keyword>
<feature type="transmembrane region" description="Helical" evidence="6">
    <location>
        <begin position="599"/>
        <end position="621"/>
    </location>
</feature>
<feature type="transmembrane region" description="Helical" evidence="6">
    <location>
        <begin position="18"/>
        <end position="37"/>
    </location>
</feature>
<feature type="transmembrane region" description="Helical" evidence="6">
    <location>
        <begin position="57"/>
        <end position="81"/>
    </location>
</feature>
<feature type="transmembrane region" description="Helical" evidence="6">
    <location>
        <begin position="148"/>
        <end position="167"/>
    </location>
</feature>
<dbReference type="Pfam" id="PF09678">
    <property type="entry name" value="Caa3_CtaG"/>
    <property type="match status" value="1"/>
</dbReference>
<feature type="transmembrane region" description="Helical" evidence="6">
    <location>
        <begin position="172"/>
        <end position="193"/>
    </location>
</feature>
<feature type="transmembrane region" description="Helical" evidence="6">
    <location>
        <begin position="482"/>
        <end position="502"/>
    </location>
</feature>
<feature type="transmembrane region" description="Helical" evidence="6">
    <location>
        <begin position="437"/>
        <end position="456"/>
    </location>
</feature>
<evidence type="ECO:0000313" key="8">
    <source>
        <dbReference type="Proteomes" id="UP001500467"/>
    </source>
</evidence>
<feature type="transmembrane region" description="Helical" evidence="6">
    <location>
        <begin position="243"/>
        <end position="261"/>
    </location>
</feature>
<keyword evidence="5 6" id="KW-0472">Membrane</keyword>
<feature type="transmembrane region" description="Helical" evidence="6">
    <location>
        <begin position="273"/>
        <end position="294"/>
    </location>
</feature>
<comment type="subcellular location">
    <subcellularLocation>
        <location evidence="1">Cell membrane</location>
        <topology evidence="1">Multi-pass membrane protein</topology>
    </subcellularLocation>
</comment>
<evidence type="ECO:0000256" key="1">
    <source>
        <dbReference type="ARBA" id="ARBA00004651"/>
    </source>
</evidence>
<feature type="transmembrane region" description="Helical" evidence="6">
    <location>
        <begin position="547"/>
        <end position="568"/>
    </location>
</feature>
<keyword evidence="4 6" id="KW-1133">Transmembrane helix</keyword>
<evidence type="ECO:0000256" key="4">
    <source>
        <dbReference type="ARBA" id="ARBA00022989"/>
    </source>
</evidence>